<feature type="transmembrane region" description="Helical" evidence="2">
    <location>
        <begin position="66"/>
        <end position="89"/>
    </location>
</feature>
<protein>
    <recommendedName>
        <fullName evidence="5">Apolipoprotein L3</fullName>
    </recommendedName>
</protein>
<feature type="transmembrane region" description="Helical" evidence="2">
    <location>
        <begin position="38"/>
        <end position="60"/>
    </location>
</feature>
<evidence type="ECO:0008006" key="5">
    <source>
        <dbReference type="Google" id="ProtNLM"/>
    </source>
</evidence>
<gene>
    <name evidence="3" type="ORF">MAR_033910</name>
</gene>
<evidence type="ECO:0000256" key="2">
    <source>
        <dbReference type="SAM" id="Phobius"/>
    </source>
</evidence>
<dbReference type="Proteomes" id="UP001164746">
    <property type="component" value="Chromosome 17"/>
</dbReference>
<keyword evidence="2" id="KW-0472">Membrane</keyword>
<accession>A0ABY7GAC0</accession>
<evidence type="ECO:0000313" key="3">
    <source>
        <dbReference type="EMBL" id="WAR31368.1"/>
    </source>
</evidence>
<dbReference type="Pfam" id="PF05461">
    <property type="entry name" value="ApoL"/>
    <property type="match status" value="1"/>
</dbReference>
<proteinExistence type="inferred from homology"/>
<reference evidence="3" key="1">
    <citation type="submission" date="2022-11" db="EMBL/GenBank/DDBJ databases">
        <title>Centuries of genome instability and evolution in soft-shell clam transmissible cancer (bioRxiv).</title>
        <authorList>
            <person name="Hart S.F.M."/>
            <person name="Yonemitsu M.A."/>
            <person name="Giersch R.M."/>
            <person name="Beal B.F."/>
            <person name="Arriagada G."/>
            <person name="Davis B.W."/>
            <person name="Ostrander E.A."/>
            <person name="Goff S.P."/>
            <person name="Metzger M.J."/>
        </authorList>
    </citation>
    <scope>NUCLEOTIDE SEQUENCE</scope>
    <source>
        <strain evidence="3">MELC-2E11</strain>
        <tissue evidence="3">Siphon/mantle</tissue>
    </source>
</reference>
<dbReference type="EMBL" id="CP111028">
    <property type="protein sequence ID" value="WAR31368.1"/>
    <property type="molecule type" value="Genomic_DNA"/>
</dbReference>
<dbReference type="InterPro" id="IPR008405">
    <property type="entry name" value="ApoL"/>
</dbReference>
<keyword evidence="2" id="KW-1133">Transmembrane helix</keyword>
<comment type="similarity">
    <text evidence="1">Belongs to the apolipoprotein L family.</text>
</comment>
<keyword evidence="4" id="KW-1185">Reference proteome</keyword>
<evidence type="ECO:0000313" key="4">
    <source>
        <dbReference type="Proteomes" id="UP001164746"/>
    </source>
</evidence>
<dbReference type="PANTHER" id="PTHR14096:SF28">
    <property type="entry name" value="APOLIPOPROTEIN L, 1-RELATED"/>
    <property type="match status" value="1"/>
</dbReference>
<organism evidence="3 4">
    <name type="scientific">Mya arenaria</name>
    <name type="common">Soft-shell clam</name>
    <dbReference type="NCBI Taxonomy" id="6604"/>
    <lineage>
        <taxon>Eukaryota</taxon>
        <taxon>Metazoa</taxon>
        <taxon>Spiralia</taxon>
        <taxon>Lophotrochozoa</taxon>
        <taxon>Mollusca</taxon>
        <taxon>Bivalvia</taxon>
        <taxon>Autobranchia</taxon>
        <taxon>Heteroconchia</taxon>
        <taxon>Euheterodonta</taxon>
        <taxon>Imparidentia</taxon>
        <taxon>Neoheterodontei</taxon>
        <taxon>Myida</taxon>
        <taxon>Myoidea</taxon>
        <taxon>Myidae</taxon>
        <taxon>Mya</taxon>
    </lineage>
</organism>
<sequence>MIGNLKELLSARKDIIEQVGAIYREIKTAEKKYRTANIVTKSVSIVSGIISVGLVIAAPFTGGLTGTAAVAVTGLGLAGSSALLLATFLQQVTENGLLQQLQEAIARDQAATTRFKHALRAVKEAQSLVRNTATFISSAKRLAKSADVAMDTMPIAKMATTVSDFLTKVNFVITVVMIPMDLISLVDDLKNQNEGRLRTFVTRVSAILVVLKSDYSDLEMVENEYNELFPPTTEVPVLQPVKEGL</sequence>
<name>A0ABY7GAC0_MYAAR</name>
<evidence type="ECO:0000256" key="1">
    <source>
        <dbReference type="ARBA" id="ARBA00010090"/>
    </source>
</evidence>
<keyword evidence="2" id="KW-0812">Transmembrane</keyword>
<dbReference type="PANTHER" id="PTHR14096">
    <property type="entry name" value="APOLIPOPROTEIN L"/>
    <property type="match status" value="1"/>
</dbReference>